<sequence>MSRNATHQCTLRRTPPQTRPKSKPAATGAQLSFGAASHTVLRSLFPSSPIPPTPLFFAPRPLDPSSVAVCRVVVPLSPIACPPGPRTKDPDFSSSASLPALQPSTRRQRQRLLTTATYCRLTCLTCLLDCSSLAQASHLLAYSPSRLPRLPTSPARPLLLARCHCAASHHPSAPLWLLTPRIASHRLRFCAPRPISAIRRLLSAL</sequence>
<evidence type="ECO:0000313" key="3">
    <source>
        <dbReference type="Proteomes" id="UP000738349"/>
    </source>
</evidence>
<feature type="compositionally biased region" description="Polar residues" evidence="1">
    <location>
        <begin position="1"/>
        <end position="11"/>
    </location>
</feature>
<dbReference type="AlphaFoldDB" id="A0A9P9JDF1"/>
<comment type="caution">
    <text evidence="2">The sequence shown here is derived from an EMBL/GenBank/DDBJ whole genome shotgun (WGS) entry which is preliminary data.</text>
</comment>
<organism evidence="2 3">
    <name type="scientific">Dactylonectria macrodidyma</name>
    <dbReference type="NCBI Taxonomy" id="307937"/>
    <lineage>
        <taxon>Eukaryota</taxon>
        <taxon>Fungi</taxon>
        <taxon>Dikarya</taxon>
        <taxon>Ascomycota</taxon>
        <taxon>Pezizomycotina</taxon>
        <taxon>Sordariomycetes</taxon>
        <taxon>Hypocreomycetidae</taxon>
        <taxon>Hypocreales</taxon>
        <taxon>Nectriaceae</taxon>
        <taxon>Dactylonectria</taxon>
    </lineage>
</organism>
<feature type="region of interest" description="Disordered" evidence="1">
    <location>
        <begin position="1"/>
        <end position="28"/>
    </location>
</feature>
<proteinExistence type="predicted"/>
<dbReference type="Proteomes" id="UP000738349">
    <property type="component" value="Unassembled WGS sequence"/>
</dbReference>
<evidence type="ECO:0000256" key="1">
    <source>
        <dbReference type="SAM" id="MobiDB-lite"/>
    </source>
</evidence>
<protein>
    <submittedName>
        <fullName evidence="2">Uncharacterized protein</fullName>
    </submittedName>
</protein>
<feature type="compositionally biased region" description="Low complexity" evidence="1">
    <location>
        <begin position="93"/>
        <end position="105"/>
    </location>
</feature>
<evidence type="ECO:0000313" key="2">
    <source>
        <dbReference type="EMBL" id="KAH7161378.1"/>
    </source>
</evidence>
<accession>A0A9P9JDF1</accession>
<reference evidence="2" key="1">
    <citation type="journal article" date="2021" name="Nat. Commun.">
        <title>Genetic determinants of endophytism in the Arabidopsis root mycobiome.</title>
        <authorList>
            <person name="Mesny F."/>
            <person name="Miyauchi S."/>
            <person name="Thiergart T."/>
            <person name="Pickel B."/>
            <person name="Atanasova L."/>
            <person name="Karlsson M."/>
            <person name="Huettel B."/>
            <person name="Barry K.W."/>
            <person name="Haridas S."/>
            <person name="Chen C."/>
            <person name="Bauer D."/>
            <person name="Andreopoulos W."/>
            <person name="Pangilinan J."/>
            <person name="LaButti K."/>
            <person name="Riley R."/>
            <person name="Lipzen A."/>
            <person name="Clum A."/>
            <person name="Drula E."/>
            <person name="Henrissat B."/>
            <person name="Kohler A."/>
            <person name="Grigoriev I.V."/>
            <person name="Martin F.M."/>
            <person name="Hacquard S."/>
        </authorList>
    </citation>
    <scope>NUCLEOTIDE SEQUENCE</scope>
    <source>
        <strain evidence="2">MPI-CAGE-AT-0147</strain>
    </source>
</reference>
<gene>
    <name evidence="2" type="ORF">EDB81DRAFT_343712</name>
</gene>
<keyword evidence="3" id="KW-1185">Reference proteome</keyword>
<feature type="region of interest" description="Disordered" evidence="1">
    <location>
        <begin position="84"/>
        <end position="105"/>
    </location>
</feature>
<dbReference type="EMBL" id="JAGMUV010000004">
    <property type="protein sequence ID" value="KAH7161378.1"/>
    <property type="molecule type" value="Genomic_DNA"/>
</dbReference>
<name>A0A9P9JDF1_9HYPO</name>